<dbReference type="SUPFAM" id="SSF49695">
    <property type="entry name" value="gamma-Crystallin-like"/>
    <property type="match status" value="1"/>
</dbReference>
<sequence length="197" mass="20856">MIRKLPRRALAAAAAAAVVLGGLAAAPPASADQSALEHCVLDLDTGAQTCYDGFTAAFAAASDGRITDAPDNLEGASGGSLQELRAETSRLMEDAAAGGANGDVIIGTFFEHKEYGGRTLTIEADRPCRNNDAQDHWGPTMPPGWNDIITSLQPWANCWIELYSDDNFGGDRDGAYQTNTPNIGAYMNDRTSSIAYR</sequence>
<dbReference type="AlphaFoldDB" id="A0A2R4T343"/>
<gene>
    <name evidence="2" type="ORF">SLUN_16690</name>
</gene>
<dbReference type="KEGG" id="slk:SLUN_16690"/>
<dbReference type="Gene3D" id="2.60.20.10">
    <property type="entry name" value="Crystallins"/>
    <property type="match status" value="1"/>
</dbReference>
<reference evidence="2 3" key="1">
    <citation type="submission" date="2018-01" db="EMBL/GenBank/DDBJ databases">
        <title>Complete genome sequence of Streptomyces lunaelactis MM109T, a Ferroverdin A producer isolated from cave moonmilk deposits.</title>
        <authorList>
            <person name="Naome A."/>
            <person name="Martinet L."/>
            <person name="Maciejewska M."/>
            <person name="Anderssen S."/>
            <person name="Adam D."/>
            <person name="Tenconi E."/>
            <person name="Deflandre B."/>
            <person name="Arguelles-Arias A."/>
            <person name="Calusinska M."/>
            <person name="Copieters W."/>
            <person name="Karim L."/>
            <person name="Hanikenne M."/>
            <person name="Baurain D."/>
            <person name="van Wezel G."/>
            <person name="Smargiasso N."/>
            <person name="de Pauw E."/>
            <person name="Delfosse P."/>
            <person name="Rigali S."/>
        </authorList>
    </citation>
    <scope>NUCLEOTIDE SEQUENCE [LARGE SCALE GENOMIC DNA]</scope>
    <source>
        <strain evidence="2 3">MM109</strain>
    </source>
</reference>
<proteinExistence type="predicted"/>
<evidence type="ECO:0000313" key="2">
    <source>
        <dbReference type="EMBL" id="AVZ73573.1"/>
    </source>
</evidence>
<dbReference type="Proteomes" id="UP000244201">
    <property type="component" value="Chromosome"/>
</dbReference>
<feature type="signal peptide" evidence="1">
    <location>
        <begin position="1"/>
        <end position="31"/>
    </location>
</feature>
<dbReference type="PROSITE" id="PS51318">
    <property type="entry name" value="TAT"/>
    <property type="match status" value="1"/>
</dbReference>
<name>A0A2R4T343_9ACTN</name>
<accession>A0A2R4T343</accession>
<dbReference type="GeneID" id="55656908"/>
<keyword evidence="3" id="KW-1185">Reference proteome</keyword>
<protein>
    <submittedName>
        <fullName evidence="2">Uncharacterized protein</fullName>
    </submittedName>
</protein>
<feature type="chain" id="PRO_5015346470" evidence="1">
    <location>
        <begin position="32"/>
        <end position="197"/>
    </location>
</feature>
<dbReference type="EMBL" id="CP026304">
    <property type="protein sequence ID" value="AVZ73573.1"/>
    <property type="molecule type" value="Genomic_DNA"/>
</dbReference>
<keyword evidence="1" id="KW-0732">Signal</keyword>
<organism evidence="2 3">
    <name type="scientific">Streptomyces lunaelactis</name>
    <dbReference type="NCBI Taxonomy" id="1535768"/>
    <lineage>
        <taxon>Bacteria</taxon>
        <taxon>Bacillati</taxon>
        <taxon>Actinomycetota</taxon>
        <taxon>Actinomycetes</taxon>
        <taxon>Kitasatosporales</taxon>
        <taxon>Streptomycetaceae</taxon>
        <taxon>Streptomyces</taxon>
    </lineage>
</organism>
<dbReference type="InterPro" id="IPR006311">
    <property type="entry name" value="TAT_signal"/>
</dbReference>
<evidence type="ECO:0000313" key="3">
    <source>
        <dbReference type="Proteomes" id="UP000244201"/>
    </source>
</evidence>
<dbReference type="InterPro" id="IPR011024">
    <property type="entry name" value="G_crystallin-like"/>
</dbReference>
<evidence type="ECO:0000256" key="1">
    <source>
        <dbReference type="SAM" id="SignalP"/>
    </source>
</evidence>
<dbReference type="RefSeq" id="WP_108149250.1">
    <property type="nucleotide sequence ID" value="NZ_CP026304.1"/>
</dbReference>
<dbReference type="OrthoDB" id="5123238at2"/>